<keyword evidence="5 10" id="KW-0028">Amino-acid biosynthesis</keyword>
<evidence type="ECO:0000256" key="9">
    <source>
        <dbReference type="ARBA" id="ARBA00023102"/>
    </source>
</evidence>
<comment type="pathway">
    <text evidence="3 10">Amino-acid biosynthesis; L-histidine biosynthesis; L-histidine from 5-phospho-alpha-D-ribose 1-diphosphate: step 2/9.</text>
</comment>
<evidence type="ECO:0000256" key="1">
    <source>
        <dbReference type="ARBA" id="ARBA00001460"/>
    </source>
</evidence>
<dbReference type="GO" id="GO:0004636">
    <property type="term" value="F:phosphoribosyl-ATP diphosphatase activity"/>
    <property type="evidence" value="ECO:0007669"/>
    <property type="project" value="UniProtKB-UniRule"/>
</dbReference>
<comment type="similarity">
    <text evidence="10">Belongs to the PRA-PH family.</text>
</comment>
<keyword evidence="8 10" id="KW-0067">ATP-binding</keyword>
<comment type="caution">
    <text evidence="11">The sequence shown here is derived from an EMBL/GenBank/DDBJ whole genome shotgun (WGS) entry which is preliminary data.</text>
</comment>
<dbReference type="EC" id="3.6.1.31" evidence="10"/>
<dbReference type="Gene3D" id="1.10.287.1080">
    <property type="entry name" value="MazG-like"/>
    <property type="match status" value="1"/>
</dbReference>
<organism evidence="11 12">
    <name type="scientific">Grylomicrobium aquisgranensis</name>
    <dbReference type="NCBI Taxonomy" id="2926318"/>
    <lineage>
        <taxon>Bacteria</taxon>
        <taxon>Bacillati</taxon>
        <taxon>Bacillota</taxon>
        <taxon>Erysipelotrichia</taxon>
        <taxon>Erysipelotrichales</taxon>
        <taxon>Erysipelotrichaceae</taxon>
        <taxon>Grylomicrobium</taxon>
    </lineage>
</organism>
<dbReference type="InterPro" id="IPR008179">
    <property type="entry name" value="HisE"/>
</dbReference>
<dbReference type="InterPro" id="IPR021130">
    <property type="entry name" value="PRib-ATP_PPHydrolase-like"/>
</dbReference>
<evidence type="ECO:0000256" key="2">
    <source>
        <dbReference type="ARBA" id="ARBA00004496"/>
    </source>
</evidence>
<dbReference type="GO" id="GO:0005524">
    <property type="term" value="F:ATP binding"/>
    <property type="evidence" value="ECO:0007669"/>
    <property type="project" value="UniProtKB-KW"/>
</dbReference>
<evidence type="ECO:0000256" key="6">
    <source>
        <dbReference type="ARBA" id="ARBA00022741"/>
    </source>
</evidence>
<dbReference type="Proteomes" id="UP001286174">
    <property type="component" value="Unassembled WGS sequence"/>
</dbReference>
<dbReference type="SUPFAM" id="SSF101386">
    <property type="entry name" value="all-alpha NTP pyrophosphatases"/>
    <property type="match status" value="1"/>
</dbReference>
<name>A0AB35U136_9FIRM</name>
<gene>
    <name evidence="10 11" type="primary">hisE</name>
    <name evidence="11" type="ORF">MOZ60_00360</name>
</gene>
<dbReference type="CDD" id="cd11534">
    <property type="entry name" value="NTP-PPase_HisIE_like"/>
    <property type="match status" value="1"/>
</dbReference>
<protein>
    <recommendedName>
        <fullName evidence="10">Phosphoribosyl-ATP pyrophosphatase</fullName>
        <shortName evidence="10">PRA-PH</shortName>
        <ecNumber evidence="10">3.6.1.31</ecNumber>
    </recommendedName>
</protein>
<reference evidence="11 12" key="1">
    <citation type="submission" date="2022-03" db="EMBL/GenBank/DDBJ databases">
        <title>Novel taxa within the pig intestine.</title>
        <authorList>
            <person name="Wylensek D."/>
            <person name="Bishof K."/>
            <person name="Afrizal A."/>
            <person name="Clavel T."/>
        </authorList>
    </citation>
    <scope>NUCLEOTIDE SEQUENCE [LARGE SCALE GENOMIC DNA]</scope>
    <source>
        <strain evidence="11 12">CLA-KB-P133</strain>
    </source>
</reference>
<keyword evidence="6 10" id="KW-0547">Nucleotide-binding</keyword>
<keyword evidence="7 10" id="KW-0378">Hydrolase</keyword>
<dbReference type="Pfam" id="PF01503">
    <property type="entry name" value="PRA-PH"/>
    <property type="match status" value="1"/>
</dbReference>
<keyword evidence="12" id="KW-1185">Reference proteome</keyword>
<dbReference type="PANTHER" id="PTHR42945:SF9">
    <property type="entry name" value="HISTIDINE BIOSYNTHESIS BIFUNCTIONAL PROTEIN HISIE"/>
    <property type="match status" value="1"/>
</dbReference>
<comment type="subcellular location">
    <subcellularLocation>
        <location evidence="2 10">Cytoplasm</location>
    </subcellularLocation>
</comment>
<evidence type="ECO:0000256" key="4">
    <source>
        <dbReference type="ARBA" id="ARBA00022490"/>
    </source>
</evidence>
<comment type="catalytic activity">
    <reaction evidence="1 10">
        <text>1-(5-phospho-beta-D-ribosyl)-ATP + H2O = 1-(5-phospho-beta-D-ribosyl)-5'-AMP + diphosphate + H(+)</text>
        <dbReference type="Rhea" id="RHEA:22828"/>
        <dbReference type="ChEBI" id="CHEBI:15377"/>
        <dbReference type="ChEBI" id="CHEBI:15378"/>
        <dbReference type="ChEBI" id="CHEBI:33019"/>
        <dbReference type="ChEBI" id="CHEBI:59457"/>
        <dbReference type="ChEBI" id="CHEBI:73183"/>
        <dbReference type="EC" id="3.6.1.31"/>
    </reaction>
</comment>
<evidence type="ECO:0000256" key="8">
    <source>
        <dbReference type="ARBA" id="ARBA00022840"/>
    </source>
</evidence>
<evidence type="ECO:0000313" key="11">
    <source>
        <dbReference type="EMBL" id="MDX8418540.1"/>
    </source>
</evidence>
<evidence type="ECO:0000256" key="10">
    <source>
        <dbReference type="HAMAP-Rule" id="MF_01020"/>
    </source>
</evidence>
<dbReference type="NCBIfam" id="TIGR03188">
    <property type="entry name" value="histidine_hisI"/>
    <property type="match status" value="1"/>
</dbReference>
<sequence length="107" mass="12386">MSELEKMYEVILDRKENPEEGSYTNYLFDKGLEKILKKVGEESTETVIAALSQSNEDLINELNDLAYHLLVLMAAKGITPADFDRVAKEREAKQHNLKPERRKIEKY</sequence>
<dbReference type="GO" id="GO:0000105">
    <property type="term" value="P:L-histidine biosynthetic process"/>
    <property type="evidence" value="ECO:0007669"/>
    <property type="project" value="UniProtKB-UniRule"/>
</dbReference>
<accession>A0AB35U136</accession>
<proteinExistence type="inferred from homology"/>
<evidence type="ECO:0000256" key="5">
    <source>
        <dbReference type="ARBA" id="ARBA00022605"/>
    </source>
</evidence>
<evidence type="ECO:0000313" key="12">
    <source>
        <dbReference type="Proteomes" id="UP001286174"/>
    </source>
</evidence>
<dbReference type="GO" id="GO:0005737">
    <property type="term" value="C:cytoplasm"/>
    <property type="evidence" value="ECO:0007669"/>
    <property type="project" value="UniProtKB-SubCell"/>
</dbReference>
<keyword evidence="9 10" id="KW-0368">Histidine biosynthesis</keyword>
<dbReference type="RefSeq" id="WP_108776108.1">
    <property type="nucleotide sequence ID" value="NZ_JALBUR010000001.1"/>
</dbReference>
<dbReference type="EMBL" id="JALBUR010000001">
    <property type="protein sequence ID" value="MDX8418540.1"/>
    <property type="molecule type" value="Genomic_DNA"/>
</dbReference>
<keyword evidence="4 10" id="KW-0963">Cytoplasm</keyword>
<dbReference type="AlphaFoldDB" id="A0AB35U136"/>
<dbReference type="HAMAP" id="MF_01020">
    <property type="entry name" value="HisE"/>
    <property type="match status" value="1"/>
</dbReference>
<evidence type="ECO:0000256" key="3">
    <source>
        <dbReference type="ARBA" id="ARBA00005204"/>
    </source>
</evidence>
<dbReference type="PANTHER" id="PTHR42945">
    <property type="entry name" value="HISTIDINE BIOSYNTHESIS BIFUNCTIONAL PROTEIN"/>
    <property type="match status" value="1"/>
</dbReference>
<evidence type="ECO:0000256" key="7">
    <source>
        <dbReference type="ARBA" id="ARBA00022801"/>
    </source>
</evidence>